<dbReference type="RefSeq" id="WP_213543537.1">
    <property type="nucleotide sequence ID" value="NZ_AP023420.1"/>
</dbReference>
<gene>
    <name evidence="2" type="ORF">MM59RIKEN_27340</name>
</gene>
<proteinExistence type="predicted"/>
<organism evidence="2 3">
    <name type="scientific">Pusillibacter faecalis</name>
    <dbReference type="NCBI Taxonomy" id="2714358"/>
    <lineage>
        <taxon>Bacteria</taxon>
        <taxon>Bacillati</taxon>
        <taxon>Bacillota</taxon>
        <taxon>Clostridia</taxon>
        <taxon>Eubacteriales</taxon>
        <taxon>Oscillospiraceae</taxon>
        <taxon>Pusillibacter</taxon>
    </lineage>
</organism>
<dbReference type="Proteomes" id="UP000679848">
    <property type="component" value="Chromosome"/>
</dbReference>
<reference evidence="2" key="1">
    <citation type="submission" date="2020-09" db="EMBL/GenBank/DDBJ databases">
        <title>New species isolated from human feces.</title>
        <authorList>
            <person name="Kitahara M."/>
            <person name="Shigeno Y."/>
            <person name="Shime M."/>
            <person name="Matsumoto Y."/>
            <person name="Nakamura S."/>
            <person name="Motooka D."/>
            <person name="Fukuoka S."/>
            <person name="Nishikawa H."/>
            <person name="Benno Y."/>
        </authorList>
    </citation>
    <scope>NUCLEOTIDE SEQUENCE</scope>
    <source>
        <strain evidence="2">MM59</strain>
    </source>
</reference>
<sequence length="140" mass="15544">MKKIIVWFLLAISVSAYAGYYVGSGHGYDSGYEAGYDYMESYMAEKVSAEKVGAYDEGYQAGYERGLEEAASKSNSSEITSNPQFVPITPDNGNQSQMVYITNTGEKYHRNGCQYLRQSKIAISLDDAINQGYTACSRCW</sequence>
<evidence type="ECO:0000313" key="3">
    <source>
        <dbReference type="Proteomes" id="UP000679848"/>
    </source>
</evidence>
<name>A0A810QFS8_9FIRM</name>
<keyword evidence="1" id="KW-0732">Signal</keyword>
<feature type="chain" id="PRO_5038602207" description="Ada DNA repair metal-binding domain-containing protein" evidence="1">
    <location>
        <begin position="19"/>
        <end position="140"/>
    </location>
</feature>
<accession>A0A810QFS8</accession>
<feature type="signal peptide" evidence="1">
    <location>
        <begin position="1"/>
        <end position="18"/>
    </location>
</feature>
<protein>
    <recommendedName>
        <fullName evidence="4">Ada DNA repair metal-binding domain-containing protein</fullName>
    </recommendedName>
</protein>
<dbReference type="KEGG" id="pfaa:MM59RIKEN_27340"/>
<evidence type="ECO:0000256" key="1">
    <source>
        <dbReference type="SAM" id="SignalP"/>
    </source>
</evidence>
<evidence type="ECO:0008006" key="4">
    <source>
        <dbReference type="Google" id="ProtNLM"/>
    </source>
</evidence>
<keyword evidence="3" id="KW-1185">Reference proteome</keyword>
<dbReference type="AlphaFoldDB" id="A0A810QFS8"/>
<evidence type="ECO:0000313" key="2">
    <source>
        <dbReference type="EMBL" id="BCK85415.1"/>
    </source>
</evidence>
<dbReference type="EMBL" id="AP023420">
    <property type="protein sequence ID" value="BCK85415.1"/>
    <property type="molecule type" value="Genomic_DNA"/>
</dbReference>